<proteinExistence type="predicted"/>
<dbReference type="InterPro" id="IPR036047">
    <property type="entry name" value="F-box-like_dom_sf"/>
</dbReference>
<dbReference type="SUPFAM" id="SSF81383">
    <property type="entry name" value="F-box domain"/>
    <property type="match status" value="1"/>
</dbReference>
<dbReference type="Proteomes" id="UP000799118">
    <property type="component" value="Unassembled WGS sequence"/>
</dbReference>
<gene>
    <name evidence="2" type="ORF">BT96DRAFT_1022906</name>
</gene>
<protein>
    <recommendedName>
        <fullName evidence="1">F-box domain-containing protein</fullName>
    </recommendedName>
</protein>
<feature type="domain" description="F-box" evidence="1">
    <location>
        <begin position="15"/>
        <end position="70"/>
    </location>
</feature>
<dbReference type="InterPro" id="IPR001810">
    <property type="entry name" value="F-box_dom"/>
</dbReference>
<accession>A0A6A4H606</accession>
<evidence type="ECO:0000259" key="1">
    <source>
        <dbReference type="Pfam" id="PF12937"/>
    </source>
</evidence>
<sequence>MDLALPPSDRRRLGINDVPNEILAGIFQWVSTSSSPPCSDLGAAEILNQVCSLWRELAHVTPALWTELNLNVRGASDGEELLTQWFSRSHAVVIVLRVDPFRPRRPLKNKNVNVMETVCAHSDLWRRFHLSAPWSGLMNFFTMGALQTPNLEELVVEYDPDILSAAAIYTQYLTVNAGRTTFGNCTQLKSIRLGLLPTFPLELLSDLFPWKNLTEVVFQKPGVHPALVKHVFAHCKGLTRLKIWTNYWRNLEFSMEYSDEYCLEYLESFDLEADIQPLVHILRSVQLPALKSLSLSRIMNLDEARYPVDLTPGEALMRLKEHSDFSLSHLEICGWMGDGGLRADDVLRFLAGNPGILSKPRSQMQVLGRL</sequence>
<evidence type="ECO:0000313" key="3">
    <source>
        <dbReference type="Proteomes" id="UP000799118"/>
    </source>
</evidence>
<reference evidence="2" key="1">
    <citation type="journal article" date="2019" name="Environ. Microbiol.">
        <title>Fungal ecological strategies reflected in gene transcription - a case study of two litter decomposers.</title>
        <authorList>
            <person name="Barbi F."/>
            <person name="Kohler A."/>
            <person name="Barry K."/>
            <person name="Baskaran P."/>
            <person name="Daum C."/>
            <person name="Fauchery L."/>
            <person name="Ihrmark K."/>
            <person name="Kuo A."/>
            <person name="LaButti K."/>
            <person name="Lipzen A."/>
            <person name="Morin E."/>
            <person name="Grigoriev I.V."/>
            <person name="Henrissat B."/>
            <person name="Lindahl B."/>
            <person name="Martin F."/>
        </authorList>
    </citation>
    <scope>NUCLEOTIDE SEQUENCE</scope>
    <source>
        <strain evidence="2">JB14</strain>
    </source>
</reference>
<organism evidence="2 3">
    <name type="scientific">Gymnopus androsaceus JB14</name>
    <dbReference type="NCBI Taxonomy" id="1447944"/>
    <lineage>
        <taxon>Eukaryota</taxon>
        <taxon>Fungi</taxon>
        <taxon>Dikarya</taxon>
        <taxon>Basidiomycota</taxon>
        <taxon>Agaricomycotina</taxon>
        <taxon>Agaricomycetes</taxon>
        <taxon>Agaricomycetidae</taxon>
        <taxon>Agaricales</taxon>
        <taxon>Marasmiineae</taxon>
        <taxon>Omphalotaceae</taxon>
        <taxon>Gymnopus</taxon>
    </lineage>
</organism>
<dbReference type="Gene3D" id="1.20.1280.50">
    <property type="match status" value="1"/>
</dbReference>
<evidence type="ECO:0000313" key="2">
    <source>
        <dbReference type="EMBL" id="KAE9393632.1"/>
    </source>
</evidence>
<dbReference type="OrthoDB" id="2829411at2759"/>
<dbReference type="EMBL" id="ML769567">
    <property type="protein sequence ID" value="KAE9393632.1"/>
    <property type="molecule type" value="Genomic_DNA"/>
</dbReference>
<dbReference type="AlphaFoldDB" id="A0A6A4H606"/>
<name>A0A6A4H606_9AGAR</name>
<dbReference type="InterPro" id="IPR032675">
    <property type="entry name" value="LRR_dom_sf"/>
</dbReference>
<dbReference type="Gene3D" id="3.80.10.10">
    <property type="entry name" value="Ribonuclease Inhibitor"/>
    <property type="match status" value="1"/>
</dbReference>
<dbReference type="Pfam" id="PF12937">
    <property type="entry name" value="F-box-like"/>
    <property type="match status" value="1"/>
</dbReference>
<keyword evidence="3" id="KW-1185">Reference proteome</keyword>
<dbReference type="SUPFAM" id="SSF52047">
    <property type="entry name" value="RNI-like"/>
    <property type="match status" value="1"/>
</dbReference>